<comment type="subcellular location">
    <subcellularLocation>
        <location evidence="1">Cell membrane</location>
        <topology evidence="1">Multi-pass membrane protein</topology>
    </subcellularLocation>
</comment>
<keyword evidence="4 7" id="KW-1133">Transmembrane helix</keyword>
<organism evidence="10 11">
    <name type="scientific">Lyngbya aestuarii BL J</name>
    <dbReference type="NCBI Taxonomy" id="1348334"/>
    <lineage>
        <taxon>Bacteria</taxon>
        <taxon>Bacillati</taxon>
        <taxon>Cyanobacteriota</taxon>
        <taxon>Cyanophyceae</taxon>
        <taxon>Oscillatoriophycideae</taxon>
        <taxon>Oscillatoriales</taxon>
        <taxon>Microcoleaceae</taxon>
        <taxon>Lyngbya</taxon>
    </lineage>
</organism>
<evidence type="ECO:0000256" key="4">
    <source>
        <dbReference type="ARBA" id="ARBA00022989"/>
    </source>
</evidence>
<comment type="caution">
    <text evidence="10">The sequence shown here is derived from an EMBL/GenBank/DDBJ whole genome shotgun (WGS) entry which is preliminary data.</text>
</comment>
<dbReference type="Proteomes" id="UP000017127">
    <property type="component" value="Unassembled WGS sequence"/>
</dbReference>
<evidence type="ECO:0000256" key="6">
    <source>
        <dbReference type="ARBA" id="ARBA00038076"/>
    </source>
</evidence>
<feature type="domain" description="MacB-like periplasmic core" evidence="9">
    <location>
        <begin position="1"/>
        <end position="210"/>
    </location>
</feature>
<accession>U7QBM7</accession>
<dbReference type="InterPro" id="IPR050250">
    <property type="entry name" value="Macrolide_Exporter_MacB"/>
</dbReference>
<protein>
    <submittedName>
        <fullName evidence="10">FtsX-like permease family protein</fullName>
    </submittedName>
</protein>
<dbReference type="GO" id="GO:0022857">
    <property type="term" value="F:transmembrane transporter activity"/>
    <property type="evidence" value="ECO:0007669"/>
    <property type="project" value="TreeGrafter"/>
</dbReference>
<dbReference type="EMBL" id="AUZM01000118">
    <property type="protein sequence ID" value="ERT04141.1"/>
    <property type="molecule type" value="Genomic_DNA"/>
</dbReference>
<evidence type="ECO:0000256" key="2">
    <source>
        <dbReference type="ARBA" id="ARBA00022475"/>
    </source>
</evidence>
<evidence type="ECO:0000256" key="1">
    <source>
        <dbReference type="ARBA" id="ARBA00004651"/>
    </source>
</evidence>
<feature type="domain" description="ABC3 transporter permease C-terminal" evidence="8">
    <location>
        <begin position="250"/>
        <end position="361"/>
    </location>
</feature>
<dbReference type="GO" id="GO:0005886">
    <property type="term" value="C:plasma membrane"/>
    <property type="evidence" value="ECO:0007669"/>
    <property type="project" value="UniProtKB-SubCell"/>
</dbReference>
<dbReference type="Pfam" id="PF12704">
    <property type="entry name" value="MacB_PCD"/>
    <property type="match status" value="1"/>
</dbReference>
<reference evidence="10 11" key="1">
    <citation type="journal article" date="2013" name="Front. Microbiol.">
        <title>Comparative genomic analyses of the cyanobacterium, Lyngbya aestuarii BL J, a powerful hydrogen producer.</title>
        <authorList>
            <person name="Kothari A."/>
            <person name="Vaughn M."/>
            <person name="Garcia-Pichel F."/>
        </authorList>
    </citation>
    <scope>NUCLEOTIDE SEQUENCE [LARGE SCALE GENOMIC DNA]</scope>
    <source>
        <strain evidence="10 11">BL J</strain>
    </source>
</reference>
<evidence type="ECO:0000256" key="3">
    <source>
        <dbReference type="ARBA" id="ARBA00022692"/>
    </source>
</evidence>
<dbReference type="InterPro" id="IPR003838">
    <property type="entry name" value="ABC3_permease_C"/>
</dbReference>
<evidence type="ECO:0000256" key="5">
    <source>
        <dbReference type="ARBA" id="ARBA00023136"/>
    </source>
</evidence>
<keyword evidence="2" id="KW-1003">Cell membrane</keyword>
<feature type="transmembrane region" description="Helical" evidence="7">
    <location>
        <begin position="289"/>
        <end position="322"/>
    </location>
</feature>
<dbReference type="PANTHER" id="PTHR30572:SF4">
    <property type="entry name" value="ABC TRANSPORTER PERMEASE YTRF"/>
    <property type="match status" value="1"/>
</dbReference>
<evidence type="ECO:0000313" key="11">
    <source>
        <dbReference type="Proteomes" id="UP000017127"/>
    </source>
</evidence>
<name>U7QBM7_9CYAN</name>
<evidence type="ECO:0000256" key="7">
    <source>
        <dbReference type="SAM" id="Phobius"/>
    </source>
</evidence>
<keyword evidence="5 7" id="KW-0472">Membrane</keyword>
<comment type="similarity">
    <text evidence="6">Belongs to the ABC-4 integral membrane protein family.</text>
</comment>
<dbReference type="AlphaFoldDB" id="U7QBM7"/>
<gene>
    <name evidence="10" type="ORF">M595_5909</name>
</gene>
<evidence type="ECO:0000259" key="9">
    <source>
        <dbReference type="Pfam" id="PF12704"/>
    </source>
</evidence>
<keyword evidence="3 7" id="KW-0812">Transmembrane</keyword>
<dbReference type="InterPro" id="IPR025857">
    <property type="entry name" value="MacB_PCD"/>
</dbReference>
<sequence>MIGIGEGAQSFVNAQVNSLGPNVLFIIPGSPEAQSRPVYPPQTLVLADAEAIAEQVPVVEEVAPSLNGSELMSYRGKNASASLIGATPEYLSVRSFDVARGRFMSDLDLKRNEQIVVLGSELAEQLFGNEDPLGKQVRLKDISLQVVGVMQPKGSTFGTNQDMNAFIPITTMANRIVGETSPYGTQVTFISVSIKNPDSMKAAQFQIENLLRLRHKITDEDDFTVRNQKDLMNTLGQITGALTLVLAATAAISLFVGGIGIMNIMLVSVTERTQEIGLRKAIGASQQDILAQFIIEAVILSAAGGLLGTAIGVGGVFLVAAVTPLSAGISPVTIAVTVSVSGGIGLFFGVIPAKRAAQLDPIVALRSA</sequence>
<dbReference type="PANTHER" id="PTHR30572">
    <property type="entry name" value="MEMBRANE COMPONENT OF TRANSPORTER-RELATED"/>
    <property type="match status" value="1"/>
</dbReference>
<keyword evidence="11" id="KW-1185">Reference proteome</keyword>
<evidence type="ECO:0000259" key="8">
    <source>
        <dbReference type="Pfam" id="PF02687"/>
    </source>
</evidence>
<evidence type="ECO:0000313" key="10">
    <source>
        <dbReference type="EMBL" id="ERT04141.1"/>
    </source>
</evidence>
<dbReference type="Pfam" id="PF02687">
    <property type="entry name" value="FtsX"/>
    <property type="match status" value="1"/>
</dbReference>
<proteinExistence type="inferred from homology"/>
<feature type="transmembrane region" description="Helical" evidence="7">
    <location>
        <begin position="241"/>
        <end position="268"/>
    </location>
</feature>
<feature type="transmembrane region" description="Helical" evidence="7">
    <location>
        <begin position="328"/>
        <end position="351"/>
    </location>
</feature>
<dbReference type="PATRIC" id="fig|1348334.3.peg.5666"/>